<proteinExistence type="predicted"/>
<keyword evidence="1" id="KW-1133">Transmembrane helix</keyword>
<evidence type="ECO:0000256" key="1">
    <source>
        <dbReference type="SAM" id="Phobius"/>
    </source>
</evidence>
<reference evidence="3" key="1">
    <citation type="submission" date="2025-08" db="UniProtKB">
        <authorList>
            <consortium name="RefSeq"/>
        </authorList>
    </citation>
    <scope>IDENTIFICATION</scope>
    <source>
        <strain evidence="3">Nigerian</strain>
        <tissue evidence="3">Liver and blood</tissue>
    </source>
</reference>
<dbReference type="AlphaFoldDB" id="A0A8J1J1D5"/>
<keyword evidence="1" id="KW-0472">Membrane</keyword>
<keyword evidence="1" id="KW-0812">Transmembrane</keyword>
<dbReference type="Proteomes" id="UP000008143">
    <property type="component" value="Chromosome 1"/>
</dbReference>
<dbReference type="Gene3D" id="1.20.1250.70">
    <property type="entry name" value="Interleukin-15/Interleukin-21"/>
    <property type="match status" value="1"/>
</dbReference>
<dbReference type="Xenbase" id="XB-GENE-5749621">
    <property type="gene designation" value="il15"/>
</dbReference>
<dbReference type="OrthoDB" id="10470454at2759"/>
<name>A0A8J1J1D5_XENTR</name>
<evidence type="ECO:0000313" key="4">
    <source>
        <dbReference type="Xenbase" id="XB-GENE-5749621"/>
    </source>
</evidence>
<feature type="transmembrane region" description="Helical" evidence="1">
    <location>
        <begin position="7"/>
        <end position="26"/>
    </location>
</feature>
<dbReference type="SUPFAM" id="SSF47266">
    <property type="entry name" value="4-helical cytokines"/>
    <property type="match status" value="1"/>
</dbReference>
<dbReference type="InterPro" id="IPR009079">
    <property type="entry name" value="4_helix_cytokine-like_core"/>
</dbReference>
<accession>A0A8J1J1D5</accession>
<dbReference type="GeneID" id="100145683"/>
<dbReference type="CTD" id="3600"/>
<sequence length="181" mass="20949">MGQLLKLPYFWIQMIYLLLAYNYTVLQMVTTSEAVRVKAILDNINHIKKIFVEFNHANYEPSSLTLYTAQENDIRDACYNVILHCYFLEMRTVVEELTILKAEDTGELKLLHLLENLNISPTKQKQKGKRIYAIAFLGKNIESSYNLSSIQADKALDITSVLYIIILYCKYIAHTGILFKD</sequence>
<protein>
    <submittedName>
        <fullName evidence="3">Interleukin-15 isoform X1</fullName>
    </submittedName>
</protein>
<dbReference type="AGR" id="Xenbase:XB-GENE-5749621"/>
<keyword evidence="2" id="KW-1185">Reference proteome</keyword>
<dbReference type="RefSeq" id="XP_031751664.1">
    <property type="nucleotide sequence ID" value="XM_031895804.1"/>
</dbReference>
<gene>
    <name evidence="3 4" type="primary">il15</name>
    <name evidence="3" type="synonym">il-15</name>
</gene>
<organism evidence="2 3">
    <name type="scientific">Xenopus tropicalis</name>
    <name type="common">Western clawed frog</name>
    <name type="synonym">Silurana tropicalis</name>
    <dbReference type="NCBI Taxonomy" id="8364"/>
    <lineage>
        <taxon>Eukaryota</taxon>
        <taxon>Metazoa</taxon>
        <taxon>Chordata</taxon>
        <taxon>Craniata</taxon>
        <taxon>Vertebrata</taxon>
        <taxon>Euteleostomi</taxon>
        <taxon>Amphibia</taxon>
        <taxon>Batrachia</taxon>
        <taxon>Anura</taxon>
        <taxon>Pipoidea</taxon>
        <taxon>Pipidae</taxon>
        <taxon>Xenopodinae</taxon>
        <taxon>Xenopus</taxon>
        <taxon>Silurana</taxon>
    </lineage>
</organism>
<evidence type="ECO:0000313" key="2">
    <source>
        <dbReference type="Proteomes" id="UP000008143"/>
    </source>
</evidence>
<evidence type="ECO:0000313" key="3">
    <source>
        <dbReference type="RefSeq" id="XP_031751664.1"/>
    </source>
</evidence>